<dbReference type="SUPFAM" id="SSF54909">
    <property type="entry name" value="Dimeric alpha+beta barrel"/>
    <property type="match status" value="1"/>
</dbReference>
<organism evidence="4 5">
    <name type="scientific">Delitschia confertaspora ATCC 74209</name>
    <dbReference type="NCBI Taxonomy" id="1513339"/>
    <lineage>
        <taxon>Eukaryota</taxon>
        <taxon>Fungi</taxon>
        <taxon>Dikarya</taxon>
        <taxon>Ascomycota</taxon>
        <taxon>Pezizomycotina</taxon>
        <taxon>Dothideomycetes</taxon>
        <taxon>Pleosporomycetidae</taxon>
        <taxon>Pleosporales</taxon>
        <taxon>Delitschiaceae</taxon>
        <taxon>Delitschia</taxon>
    </lineage>
</organism>
<dbReference type="InterPro" id="IPR044662">
    <property type="entry name" value="HS1/DABB1-like"/>
</dbReference>
<keyword evidence="2" id="KW-0732">Signal</keyword>
<dbReference type="EMBL" id="ML993881">
    <property type="protein sequence ID" value="KAF2204255.1"/>
    <property type="molecule type" value="Genomic_DNA"/>
</dbReference>
<feature type="signal peptide" evidence="2">
    <location>
        <begin position="1"/>
        <end position="18"/>
    </location>
</feature>
<dbReference type="InterPro" id="IPR011008">
    <property type="entry name" value="Dimeric_a/b-barrel"/>
</dbReference>
<evidence type="ECO:0000256" key="2">
    <source>
        <dbReference type="SAM" id="SignalP"/>
    </source>
</evidence>
<dbReference type="OrthoDB" id="1601230at2759"/>
<evidence type="ECO:0000256" key="1">
    <source>
        <dbReference type="ARBA" id="ARBA00011738"/>
    </source>
</evidence>
<feature type="domain" description="Stress-response A/B barrel" evidence="3">
    <location>
        <begin position="39"/>
        <end position="141"/>
    </location>
</feature>
<dbReference type="Pfam" id="PF07876">
    <property type="entry name" value="Dabb"/>
    <property type="match status" value="1"/>
</dbReference>
<protein>
    <recommendedName>
        <fullName evidence="3">Stress-response A/B barrel domain-containing protein</fullName>
    </recommendedName>
</protein>
<accession>A0A9P4JSA9</accession>
<dbReference type="Proteomes" id="UP000799536">
    <property type="component" value="Unassembled WGS sequence"/>
</dbReference>
<gene>
    <name evidence="4" type="ORF">GQ43DRAFT_365022</name>
</gene>
<dbReference type="AlphaFoldDB" id="A0A9P4JSA9"/>
<dbReference type="Gene3D" id="3.30.70.100">
    <property type="match status" value="1"/>
</dbReference>
<feature type="chain" id="PRO_5040137857" description="Stress-response A/B barrel domain-containing protein" evidence="2">
    <location>
        <begin position="19"/>
        <end position="155"/>
    </location>
</feature>
<dbReference type="PANTHER" id="PTHR33178">
    <property type="match status" value="1"/>
</dbReference>
<dbReference type="SMART" id="SM00886">
    <property type="entry name" value="Dabb"/>
    <property type="match status" value="1"/>
</dbReference>
<sequence length="155" mass="17155">MILLFLVSLLVTFHQTESNPFLWSIAGLVPTTSSIGPLVTHVVLFQFKNGVNPTGIKSINAQMLALKKTCKHPVTGKQYIKYISGGLDNSKEGLQNGMTHAFVLQFENTEDRDYYVDEDPAHAAFKKQAAAILEKSQVIDFKDNVFFPPASPKAQ</sequence>
<evidence type="ECO:0000259" key="3">
    <source>
        <dbReference type="PROSITE" id="PS51502"/>
    </source>
</evidence>
<dbReference type="PANTHER" id="PTHR33178:SF10">
    <property type="entry name" value="STRESS-RESPONSE A_B BARREL DOMAIN-CONTAINING PROTEIN"/>
    <property type="match status" value="1"/>
</dbReference>
<proteinExistence type="predicted"/>
<reference evidence="4" key="1">
    <citation type="journal article" date="2020" name="Stud. Mycol.">
        <title>101 Dothideomycetes genomes: a test case for predicting lifestyles and emergence of pathogens.</title>
        <authorList>
            <person name="Haridas S."/>
            <person name="Albert R."/>
            <person name="Binder M."/>
            <person name="Bloem J."/>
            <person name="Labutti K."/>
            <person name="Salamov A."/>
            <person name="Andreopoulos B."/>
            <person name="Baker S."/>
            <person name="Barry K."/>
            <person name="Bills G."/>
            <person name="Bluhm B."/>
            <person name="Cannon C."/>
            <person name="Castanera R."/>
            <person name="Culley D."/>
            <person name="Daum C."/>
            <person name="Ezra D."/>
            <person name="Gonzalez J."/>
            <person name="Henrissat B."/>
            <person name="Kuo A."/>
            <person name="Liang C."/>
            <person name="Lipzen A."/>
            <person name="Lutzoni F."/>
            <person name="Magnuson J."/>
            <person name="Mondo S."/>
            <person name="Nolan M."/>
            <person name="Ohm R."/>
            <person name="Pangilinan J."/>
            <person name="Park H.-J."/>
            <person name="Ramirez L."/>
            <person name="Alfaro M."/>
            <person name="Sun H."/>
            <person name="Tritt A."/>
            <person name="Yoshinaga Y."/>
            <person name="Zwiers L.-H."/>
            <person name="Turgeon B."/>
            <person name="Goodwin S."/>
            <person name="Spatafora J."/>
            <person name="Crous P."/>
            <person name="Grigoriev I."/>
        </authorList>
    </citation>
    <scope>NUCLEOTIDE SEQUENCE</scope>
    <source>
        <strain evidence="4">ATCC 74209</strain>
    </source>
</reference>
<comment type="caution">
    <text evidence="4">The sequence shown here is derived from an EMBL/GenBank/DDBJ whole genome shotgun (WGS) entry which is preliminary data.</text>
</comment>
<evidence type="ECO:0000313" key="5">
    <source>
        <dbReference type="Proteomes" id="UP000799536"/>
    </source>
</evidence>
<keyword evidence="5" id="KW-1185">Reference proteome</keyword>
<evidence type="ECO:0000313" key="4">
    <source>
        <dbReference type="EMBL" id="KAF2204255.1"/>
    </source>
</evidence>
<comment type="subunit">
    <text evidence="1">Homodimer.</text>
</comment>
<dbReference type="PROSITE" id="PS51502">
    <property type="entry name" value="S_R_A_B_BARREL"/>
    <property type="match status" value="1"/>
</dbReference>
<dbReference type="InterPro" id="IPR013097">
    <property type="entry name" value="Dabb"/>
</dbReference>
<name>A0A9P4JSA9_9PLEO</name>